<proteinExistence type="predicted"/>
<organism evidence="1 2">
    <name type="scientific">Hymenobacter montanus</name>
    <dbReference type="NCBI Taxonomy" id="2771359"/>
    <lineage>
        <taxon>Bacteria</taxon>
        <taxon>Pseudomonadati</taxon>
        <taxon>Bacteroidota</taxon>
        <taxon>Cytophagia</taxon>
        <taxon>Cytophagales</taxon>
        <taxon>Hymenobacteraceae</taxon>
        <taxon>Hymenobacter</taxon>
    </lineage>
</organism>
<comment type="caution">
    <text evidence="1">The sequence shown here is derived from an EMBL/GenBank/DDBJ whole genome shotgun (WGS) entry which is preliminary data.</text>
</comment>
<gene>
    <name evidence="1" type="ORF">IC235_08630</name>
</gene>
<dbReference type="Proteomes" id="UP000612233">
    <property type="component" value="Unassembled WGS sequence"/>
</dbReference>
<keyword evidence="2" id="KW-1185">Reference proteome</keyword>
<name>A0A927BDB2_9BACT</name>
<dbReference type="EMBL" id="JACXAD010000007">
    <property type="protein sequence ID" value="MBD2767957.1"/>
    <property type="molecule type" value="Genomic_DNA"/>
</dbReference>
<accession>A0A927BDB2</accession>
<reference evidence="1" key="1">
    <citation type="submission" date="2020-09" db="EMBL/GenBank/DDBJ databases">
        <authorList>
            <person name="Kim M.K."/>
        </authorList>
    </citation>
    <scope>NUCLEOTIDE SEQUENCE</scope>
    <source>
        <strain evidence="1">BT664</strain>
    </source>
</reference>
<dbReference type="AlphaFoldDB" id="A0A927BDB2"/>
<protein>
    <submittedName>
        <fullName evidence="1">Uncharacterized protein</fullName>
    </submittedName>
</protein>
<sequence>MMFGILFALLALFLAGFREGVWTKYTAQDVARWQTEAATQAAVATGLPQPPAAPPVVSSPAPIRLAQPSSPIKAERKKVEELELEAV</sequence>
<evidence type="ECO:0000313" key="2">
    <source>
        <dbReference type="Proteomes" id="UP000612233"/>
    </source>
</evidence>
<dbReference type="RefSeq" id="WP_191004771.1">
    <property type="nucleotide sequence ID" value="NZ_JACXAD010000007.1"/>
</dbReference>
<evidence type="ECO:0000313" key="1">
    <source>
        <dbReference type="EMBL" id="MBD2767957.1"/>
    </source>
</evidence>